<evidence type="ECO:0000256" key="2">
    <source>
        <dbReference type="ARBA" id="ARBA00022490"/>
    </source>
</evidence>
<evidence type="ECO:0000256" key="1">
    <source>
        <dbReference type="ARBA" id="ARBA00004496"/>
    </source>
</evidence>
<dbReference type="Proteomes" id="UP000261580">
    <property type="component" value="Unassembled WGS sequence"/>
</dbReference>
<dbReference type="Bgee" id="ENSNBRG00000014669">
    <property type="expression patterns" value="Expressed in muscle tissue and 3 other cell types or tissues"/>
</dbReference>
<evidence type="ECO:0000313" key="5">
    <source>
        <dbReference type="Proteomes" id="UP000261580"/>
    </source>
</evidence>
<dbReference type="GeneTree" id="ENSGT00940000155406"/>
<comment type="subcellular location">
    <subcellularLocation>
        <location evidence="1">Cytoplasm</location>
    </subcellularLocation>
</comment>
<dbReference type="Gene3D" id="2.30.42.10">
    <property type="match status" value="1"/>
</dbReference>
<feature type="region of interest" description="Disordered" evidence="3">
    <location>
        <begin position="1"/>
        <end position="28"/>
    </location>
</feature>
<name>A0A3Q4MTI6_NEOBR</name>
<sequence length="114" mass="13190">VITGSDTPEWRSLADSAAAPYPTDDEPFSWPRPKTVRLHRTSQGFGFTLRHFIVYPPESTLHYFPEEDHGRRGKQKNSAVSFYSYLSVLLNQSSSSELHPPFSSFFFFFFLFVF</sequence>
<accession>A0A3Q4MTI6</accession>
<dbReference type="Ensembl" id="ENSNBRT00000019524.1">
    <property type="protein sequence ID" value="ENSNBRP00000019014.1"/>
    <property type="gene ID" value="ENSNBRG00000014669.1"/>
</dbReference>
<dbReference type="GO" id="GO:0005737">
    <property type="term" value="C:cytoplasm"/>
    <property type="evidence" value="ECO:0007669"/>
    <property type="project" value="UniProtKB-SubCell"/>
</dbReference>
<keyword evidence="2" id="KW-0963">Cytoplasm</keyword>
<evidence type="ECO:0008006" key="6">
    <source>
        <dbReference type="Google" id="ProtNLM"/>
    </source>
</evidence>
<reference evidence="4" key="1">
    <citation type="submission" date="2025-08" db="UniProtKB">
        <authorList>
            <consortium name="Ensembl"/>
        </authorList>
    </citation>
    <scope>IDENTIFICATION</scope>
</reference>
<dbReference type="AlphaFoldDB" id="A0A3Q4MTI6"/>
<dbReference type="PANTHER" id="PTHR23175:SF16">
    <property type="entry name" value="RHO GTPASE-ACTIVATING PROTEIN 21"/>
    <property type="match status" value="1"/>
</dbReference>
<proteinExistence type="predicted"/>
<reference evidence="4" key="2">
    <citation type="submission" date="2025-09" db="UniProtKB">
        <authorList>
            <consortium name="Ensembl"/>
        </authorList>
    </citation>
    <scope>IDENTIFICATION</scope>
</reference>
<organism evidence="4 5">
    <name type="scientific">Neolamprologus brichardi</name>
    <name type="common">Fairy cichlid</name>
    <name type="synonym">Lamprologus brichardi</name>
    <dbReference type="NCBI Taxonomy" id="32507"/>
    <lineage>
        <taxon>Eukaryota</taxon>
        <taxon>Metazoa</taxon>
        <taxon>Chordata</taxon>
        <taxon>Craniata</taxon>
        <taxon>Vertebrata</taxon>
        <taxon>Euteleostomi</taxon>
        <taxon>Actinopterygii</taxon>
        <taxon>Neopterygii</taxon>
        <taxon>Teleostei</taxon>
        <taxon>Neoteleostei</taxon>
        <taxon>Acanthomorphata</taxon>
        <taxon>Ovalentaria</taxon>
        <taxon>Cichlomorphae</taxon>
        <taxon>Cichliformes</taxon>
        <taxon>Cichlidae</taxon>
        <taxon>African cichlids</taxon>
        <taxon>Pseudocrenilabrinae</taxon>
        <taxon>Lamprologini</taxon>
        <taxon>Neolamprologus</taxon>
    </lineage>
</organism>
<evidence type="ECO:0000313" key="4">
    <source>
        <dbReference type="Ensembl" id="ENSNBRP00000019014.1"/>
    </source>
</evidence>
<dbReference type="InterPro" id="IPR036034">
    <property type="entry name" value="PDZ_sf"/>
</dbReference>
<dbReference type="PANTHER" id="PTHR23175">
    <property type="entry name" value="PDZ DOMAIN-CONTAINING PROTEIN"/>
    <property type="match status" value="1"/>
</dbReference>
<protein>
    <recommendedName>
        <fullName evidence="6">Rho GTPase activating protein 21b</fullName>
    </recommendedName>
</protein>
<evidence type="ECO:0000256" key="3">
    <source>
        <dbReference type="SAM" id="MobiDB-lite"/>
    </source>
</evidence>
<keyword evidence="5" id="KW-1185">Reference proteome</keyword>
<dbReference type="STRING" id="32507.ENSNBRP00000019014"/>